<dbReference type="AlphaFoldDB" id="A0A512LAY4"/>
<evidence type="ECO:0000313" key="1">
    <source>
        <dbReference type="EMBL" id="GEP31650.1"/>
    </source>
</evidence>
<gene>
    <name evidence="1" type="ORF">TPL01_27880</name>
</gene>
<proteinExistence type="predicted"/>
<organism evidence="1 2">
    <name type="scientific">Sulfuriferula plumbiphila</name>
    <dbReference type="NCBI Taxonomy" id="171865"/>
    <lineage>
        <taxon>Bacteria</taxon>
        <taxon>Pseudomonadati</taxon>
        <taxon>Pseudomonadota</taxon>
        <taxon>Betaproteobacteria</taxon>
        <taxon>Nitrosomonadales</taxon>
        <taxon>Sulfuricellaceae</taxon>
        <taxon>Sulfuriferula</taxon>
    </lineage>
</organism>
<sequence length="64" mass="6741">MKARFKPCLAAQNCFFPADYRCTCGGMCRNETGGEIAAADILGKCSGDIGMDSISQFGRQGNGV</sequence>
<comment type="caution">
    <text evidence="1">The sequence shown here is derived from an EMBL/GenBank/DDBJ whole genome shotgun (WGS) entry which is preliminary data.</text>
</comment>
<accession>A0A512LAY4</accession>
<keyword evidence="2" id="KW-1185">Reference proteome</keyword>
<dbReference type="Proteomes" id="UP000321337">
    <property type="component" value="Unassembled WGS sequence"/>
</dbReference>
<evidence type="ECO:0000313" key="2">
    <source>
        <dbReference type="Proteomes" id="UP000321337"/>
    </source>
</evidence>
<dbReference type="EMBL" id="BKAD01000034">
    <property type="protein sequence ID" value="GEP31650.1"/>
    <property type="molecule type" value="Genomic_DNA"/>
</dbReference>
<protein>
    <submittedName>
        <fullName evidence="1">Uncharacterized protein</fullName>
    </submittedName>
</protein>
<reference evidence="1 2" key="1">
    <citation type="submission" date="2019-07" db="EMBL/GenBank/DDBJ databases">
        <title>Whole genome shotgun sequence of Thiobacillus plumbophilus NBRC 107929.</title>
        <authorList>
            <person name="Hosoyama A."/>
            <person name="Uohara A."/>
            <person name="Ohji S."/>
            <person name="Ichikawa N."/>
        </authorList>
    </citation>
    <scope>NUCLEOTIDE SEQUENCE [LARGE SCALE GENOMIC DNA]</scope>
    <source>
        <strain evidence="1 2">NBRC 107929</strain>
    </source>
</reference>
<name>A0A512LAY4_9PROT</name>